<dbReference type="InterPro" id="IPR000504">
    <property type="entry name" value="RRM_dom"/>
</dbReference>
<dbReference type="OrthoDB" id="10266058at2759"/>
<comment type="subcellular location">
    <subcellularLocation>
        <location evidence="1">Nucleus</location>
    </subcellularLocation>
</comment>
<protein>
    <recommendedName>
        <fullName evidence="9">RRM domain-containing protein</fullName>
    </recommendedName>
</protein>
<dbReference type="Pfam" id="PF00076">
    <property type="entry name" value="RRM_1"/>
    <property type="match status" value="1"/>
</dbReference>
<feature type="compositionally biased region" description="Polar residues" evidence="8">
    <location>
        <begin position="7"/>
        <end position="20"/>
    </location>
</feature>
<evidence type="ECO:0000313" key="11">
    <source>
        <dbReference type="Proteomes" id="UP000030690"/>
    </source>
</evidence>
<dbReference type="PANTHER" id="PTHR23139">
    <property type="entry name" value="RNA-BINDING PROTEIN"/>
    <property type="match status" value="1"/>
</dbReference>
<dbReference type="Proteomes" id="UP000030690">
    <property type="component" value="Unassembled WGS sequence"/>
</dbReference>
<dbReference type="CDD" id="cd12232">
    <property type="entry name" value="RRM3_U2AF65"/>
    <property type="match status" value="1"/>
</dbReference>
<evidence type="ECO:0000256" key="2">
    <source>
        <dbReference type="ARBA" id="ARBA00022664"/>
    </source>
</evidence>
<feature type="domain" description="RRM" evidence="9">
    <location>
        <begin position="456"/>
        <end position="547"/>
    </location>
</feature>
<dbReference type="NCBIfam" id="TIGR01642">
    <property type="entry name" value="U2AF_lg"/>
    <property type="match status" value="1"/>
</dbReference>
<dbReference type="SMART" id="SM00360">
    <property type="entry name" value="RRM"/>
    <property type="match status" value="3"/>
</dbReference>
<keyword evidence="5" id="KW-0508">mRNA splicing</keyword>
<dbReference type="InterPro" id="IPR012677">
    <property type="entry name" value="Nucleotide-bd_a/b_plait_sf"/>
</dbReference>
<keyword evidence="4 7" id="KW-0694">RNA-binding</keyword>
<reference evidence="10 11" key="2">
    <citation type="submission" date="2013-02" db="EMBL/GenBank/DDBJ databases">
        <title>The Genome Sequence of Plasmodium falciparum Vietnam Oak-Knoll (FVO).</title>
        <authorList>
            <consortium name="The Broad Institute Genome Sequencing Platform"/>
            <consortium name="The Broad Institute Genome Sequencing Center for Infectious Disease"/>
            <person name="Neafsey D."/>
            <person name="Cheeseman I."/>
            <person name="Volkman S."/>
            <person name="Adams J."/>
            <person name="Walker B."/>
            <person name="Young S.K."/>
            <person name="Zeng Q."/>
            <person name="Gargeya S."/>
            <person name="Fitzgerald M."/>
            <person name="Haas B."/>
            <person name="Abouelleil A."/>
            <person name="Alvarado L."/>
            <person name="Arachchi H.M."/>
            <person name="Berlin A.M."/>
            <person name="Chapman S.B."/>
            <person name="Dewar J."/>
            <person name="Goldberg J."/>
            <person name="Griggs A."/>
            <person name="Gujja S."/>
            <person name="Hansen M."/>
            <person name="Howarth C."/>
            <person name="Imamovic A."/>
            <person name="Larimer J."/>
            <person name="McCowan C."/>
            <person name="Murphy C."/>
            <person name="Neiman D."/>
            <person name="Pearson M."/>
            <person name="Priest M."/>
            <person name="Roberts A."/>
            <person name="Saif S."/>
            <person name="Shea T."/>
            <person name="Sisk P."/>
            <person name="Sykes S."/>
            <person name="Wortman J."/>
            <person name="Nusbaum C."/>
            <person name="Birren B."/>
        </authorList>
    </citation>
    <scope>NUCLEOTIDE SEQUENCE [LARGE SCALE GENOMIC DNA]</scope>
    <source>
        <strain evidence="11">Vietnam Oak-Knoll (FVO)</strain>
    </source>
</reference>
<dbReference type="PROSITE" id="PS50102">
    <property type="entry name" value="RRM"/>
    <property type="match status" value="2"/>
</dbReference>
<gene>
    <name evidence="10" type="ORF">PFFVO_05338</name>
</gene>
<dbReference type="GO" id="GO:0008380">
    <property type="term" value="P:RNA splicing"/>
    <property type="evidence" value="ECO:0007669"/>
    <property type="project" value="UniProtKB-KW"/>
</dbReference>
<dbReference type="FunFam" id="3.30.70.330:FF:000568">
    <property type="entry name" value="U2 snRNP auxiliary factor large subunit"/>
    <property type="match status" value="1"/>
</dbReference>
<feature type="compositionally biased region" description="Basic and acidic residues" evidence="8">
    <location>
        <begin position="22"/>
        <end position="42"/>
    </location>
</feature>
<dbReference type="GO" id="GO:0006397">
    <property type="term" value="P:mRNA processing"/>
    <property type="evidence" value="ECO:0007669"/>
    <property type="project" value="UniProtKB-KW"/>
</dbReference>
<evidence type="ECO:0000256" key="6">
    <source>
        <dbReference type="ARBA" id="ARBA00023242"/>
    </source>
</evidence>
<evidence type="ECO:0000256" key="4">
    <source>
        <dbReference type="ARBA" id="ARBA00022884"/>
    </source>
</evidence>
<dbReference type="InterPro" id="IPR035979">
    <property type="entry name" value="RBD_domain_sf"/>
</dbReference>
<dbReference type="SUPFAM" id="SSF54928">
    <property type="entry name" value="RNA-binding domain, RBD"/>
    <property type="match status" value="2"/>
</dbReference>
<feature type="compositionally biased region" description="Basic and acidic residues" evidence="8">
    <location>
        <begin position="259"/>
        <end position="326"/>
    </location>
</feature>
<evidence type="ECO:0000256" key="1">
    <source>
        <dbReference type="ARBA" id="ARBA00004123"/>
    </source>
</evidence>
<dbReference type="AlphaFoldDB" id="A0A024UZT8"/>
<keyword evidence="3" id="KW-0677">Repeat</keyword>
<evidence type="ECO:0000256" key="3">
    <source>
        <dbReference type="ARBA" id="ARBA00022737"/>
    </source>
</evidence>
<keyword evidence="2" id="KW-0507">mRNA processing</keyword>
<evidence type="ECO:0000256" key="8">
    <source>
        <dbReference type="SAM" id="MobiDB-lite"/>
    </source>
</evidence>
<accession>A0A024UZT8</accession>
<dbReference type="GO" id="GO:0005634">
    <property type="term" value="C:nucleus"/>
    <property type="evidence" value="ECO:0007669"/>
    <property type="project" value="UniProtKB-SubCell"/>
</dbReference>
<organism evidence="10 11">
    <name type="scientific">Plasmodium falciparum Vietnam Oak-Knoll</name>
    <name type="common">FVO</name>
    <dbReference type="NCBI Taxonomy" id="1036723"/>
    <lineage>
        <taxon>Eukaryota</taxon>
        <taxon>Sar</taxon>
        <taxon>Alveolata</taxon>
        <taxon>Apicomplexa</taxon>
        <taxon>Aconoidasida</taxon>
        <taxon>Haemosporida</taxon>
        <taxon>Plasmodiidae</taxon>
        <taxon>Plasmodium</taxon>
        <taxon>Plasmodium (Laverania)</taxon>
    </lineage>
</organism>
<feature type="compositionally biased region" description="Basic and acidic residues" evidence="8">
    <location>
        <begin position="139"/>
        <end position="207"/>
    </location>
</feature>
<dbReference type="GO" id="GO:0003723">
    <property type="term" value="F:RNA binding"/>
    <property type="evidence" value="ECO:0007669"/>
    <property type="project" value="UniProtKB-UniRule"/>
</dbReference>
<feature type="compositionally biased region" description="Basic and acidic residues" evidence="8">
    <location>
        <begin position="84"/>
        <end position="97"/>
    </location>
</feature>
<dbReference type="Gene3D" id="3.30.70.330">
    <property type="match status" value="3"/>
</dbReference>
<dbReference type="InterPro" id="IPR006529">
    <property type="entry name" value="U2AF_lg"/>
</dbReference>
<sequence length="833" mass="97356">MWKKLTSLKNSNCKSDVSNIEENDKKNVKKSDTQNEDSEKKSTGTSNGMLSIKKKDTNETDKTDEYNLDSNKKKKSFYQKKKTSNKEIEEPKDILKDDTKDVIVDDDTNIKENDNLKNEFISSNNKKKEKYEKDLECNEERIHNDKKMNHCHDKEQNEKENEDKESKQIDIKEVKNSIEKIKEKFGKNVDEKIRRNESLDKKKDAHSVKNKTGNRNSTSRSRSRNRNRSKDRYLNKRKTIEVHSNSEENKQGKRRTKSRERSIEYRKKSKDKWRDRSKEKSRQRSRDRSKERSRQRSRDRWRDRSRDRWGLDRRRSRYKDSRDRNKFSYHSRSISSDEEHYSKNKKRTKRRKSRHNIDKDSYSSSSNSTHRRRNRKSSSSNNTRKDDNNSIQKKRKKSKWDTVDECLLNNNLLNNSVSGIFQKSSLTVTGNLIAQNNKITDLSRNPYEQDTDKKQRKLYIGNIPPNSKQEDVVDFFNNSILAVIKDSSLDVKIGDVQLMPVIKCEIFNSDSRFCFLEFRTVQITWLCLKLDSIPYNNYCLRIGRPHDYIPPPEGDPAFTTVFTDINMDVFEKLRPSKPVNVKTSSDEENRLYIQNLPHDLKDEQIKDLLEQFGDLKAFNIIKDLNTGLNKGYGFFEYEDSSCTQLAIHALNGFVCGQNILNVKKATFNKQPTTITTNNNMNNQNPNFIALPNNSDVPVTLLPSSISQKILSNSIIGLQVQASRKIGEKSSKVVQLTNAVFQEDLIVDSQYEEILKEVKEEAEKYGTLQNIVIPKPNKDLSYTEGVGKIFLHYADEATARKAQYMFNGRLFEKRVVCAAFYSEEHFLKGKYVLS</sequence>
<feature type="compositionally biased region" description="Basic residues" evidence="8">
    <location>
        <begin position="72"/>
        <end position="83"/>
    </location>
</feature>
<feature type="region of interest" description="Disordered" evidence="8">
    <location>
        <begin position="1"/>
        <end position="97"/>
    </location>
</feature>
<name>A0A024UZT8_PLAFA</name>
<evidence type="ECO:0000256" key="5">
    <source>
        <dbReference type="ARBA" id="ARBA00023187"/>
    </source>
</evidence>
<proteinExistence type="predicted"/>
<feature type="region of interest" description="Disordered" evidence="8">
    <location>
        <begin position="139"/>
        <end position="397"/>
    </location>
</feature>
<dbReference type="FunFam" id="3.30.70.330:FF:000097">
    <property type="entry name" value="U2 snRNP auxiliary factor large subunit"/>
    <property type="match status" value="1"/>
</dbReference>
<evidence type="ECO:0000259" key="9">
    <source>
        <dbReference type="PROSITE" id="PS50102"/>
    </source>
</evidence>
<evidence type="ECO:0000256" key="7">
    <source>
        <dbReference type="PROSITE-ProRule" id="PRU00176"/>
    </source>
</evidence>
<keyword evidence="6" id="KW-0539">Nucleus</keyword>
<feature type="domain" description="RRM" evidence="9">
    <location>
        <begin position="589"/>
        <end position="667"/>
    </location>
</feature>
<reference evidence="10 11" key="1">
    <citation type="submission" date="2013-02" db="EMBL/GenBank/DDBJ databases">
        <title>The Genome Annotation of Plasmodium falciparum Vietnam Oak-Knoll (FVO).</title>
        <authorList>
            <consortium name="The Broad Institute Genome Sequencing Platform"/>
            <consortium name="The Broad Institute Genome Sequencing Center for Infectious Disease"/>
            <person name="Neafsey D."/>
            <person name="Hoffman S."/>
            <person name="Volkman S."/>
            <person name="Rosenthal P."/>
            <person name="Walker B."/>
            <person name="Young S.K."/>
            <person name="Zeng Q."/>
            <person name="Gargeya S."/>
            <person name="Fitzgerald M."/>
            <person name="Haas B."/>
            <person name="Abouelleil A."/>
            <person name="Allen A.W."/>
            <person name="Alvarado L."/>
            <person name="Arachchi H.M."/>
            <person name="Berlin A.M."/>
            <person name="Chapman S.B."/>
            <person name="Gainer-Dewar J."/>
            <person name="Goldberg J."/>
            <person name="Griggs A."/>
            <person name="Gujja S."/>
            <person name="Hansen M."/>
            <person name="Howarth C."/>
            <person name="Imamovic A."/>
            <person name="Ireland A."/>
            <person name="Larimer J."/>
            <person name="McCowan C."/>
            <person name="Murphy C."/>
            <person name="Pearson M."/>
            <person name="Poon T.W."/>
            <person name="Priest M."/>
            <person name="Roberts A."/>
            <person name="Saif S."/>
            <person name="Shea T."/>
            <person name="Sisk P."/>
            <person name="Sykes S."/>
            <person name="Wortman J."/>
            <person name="Nusbaum C."/>
            <person name="Birren B."/>
        </authorList>
    </citation>
    <scope>NUCLEOTIDE SEQUENCE [LARGE SCALE GENOMIC DNA]</scope>
    <source>
        <strain evidence="11">Vietnam Oak-Knoll (FVO)</strain>
    </source>
</reference>
<feature type="compositionally biased region" description="Basic and acidic residues" evidence="8">
    <location>
        <begin position="53"/>
        <end position="65"/>
    </location>
</feature>
<evidence type="ECO:0000313" key="10">
    <source>
        <dbReference type="EMBL" id="ETW15724.1"/>
    </source>
</evidence>
<feature type="compositionally biased region" description="Basic residues" evidence="8">
    <location>
        <begin position="343"/>
        <end position="354"/>
    </location>
</feature>
<dbReference type="EMBL" id="KI925154">
    <property type="protein sequence ID" value="ETW15724.1"/>
    <property type="molecule type" value="Genomic_DNA"/>
</dbReference>
<dbReference type="CDD" id="cd12230">
    <property type="entry name" value="RRM1_U2AF65"/>
    <property type="match status" value="1"/>
</dbReference>
<feature type="compositionally biased region" description="Basic and acidic residues" evidence="8">
    <location>
        <begin position="228"/>
        <end position="251"/>
    </location>
</feature>